<dbReference type="Proteomes" id="UP000054172">
    <property type="component" value="Unassembled WGS sequence"/>
</dbReference>
<evidence type="ECO:0000259" key="1">
    <source>
        <dbReference type="Pfam" id="PF00485"/>
    </source>
</evidence>
<reference evidence="2" key="1">
    <citation type="submission" date="2015-08" db="EMBL/GenBank/DDBJ databases">
        <title>Candidatus Bacteriodes Periocalifornicus.</title>
        <authorList>
            <person name="McLean J.S."/>
            <person name="Kelley S."/>
        </authorList>
    </citation>
    <scope>NUCLEOTIDE SEQUENCE [LARGE SCALE GENOMIC DNA]</scope>
    <source>
        <strain evidence="2">12B</strain>
    </source>
</reference>
<dbReference type="Gene3D" id="3.30.980.10">
    <property type="entry name" value="Threonyl-trna Synthetase, Chain A, domain 2"/>
    <property type="match status" value="1"/>
</dbReference>
<comment type="caution">
    <text evidence="2">The sequence shown here is derived from an EMBL/GenBank/DDBJ whole genome shotgun (WGS) entry which is preliminary data.</text>
</comment>
<dbReference type="EMBL" id="LIIK01000039">
    <property type="protein sequence ID" value="KQM08428.1"/>
    <property type="molecule type" value="Genomic_DNA"/>
</dbReference>
<gene>
    <name evidence="2" type="ORF">AL399_07440</name>
</gene>
<dbReference type="InterPro" id="IPR018163">
    <property type="entry name" value="Thr/Ala-tRNA-synth_IIc_edit"/>
</dbReference>
<organism evidence="2 3">
    <name type="scientific">Candidatus [Bacteroides] periocalifornicus</name>
    <dbReference type="NCBI Taxonomy" id="1702214"/>
    <lineage>
        <taxon>Bacteria</taxon>
        <taxon>Pseudomonadati</taxon>
        <taxon>Bacteroidota</taxon>
    </lineage>
</organism>
<dbReference type="SUPFAM" id="SSF52540">
    <property type="entry name" value="P-loop containing nucleoside triphosphate hydrolases"/>
    <property type="match status" value="1"/>
</dbReference>
<dbReference type="STRING" id="1702214.AL399_07440"/>
<feature type="domain" description="Phosphoribulokinase/uridine kinase" evidence="1">
    <location>
        <begin position="289"/>
        <end position="486"/>
    </location>
</feature>
<dbReference type="Pfam" id="PF00485">
    <property type="entry name" value="PRK"/>
    <property type="match status" value="1"/>
</dbReference>
<dbReference type="GO" id="GO:0005524">
    <property type="term" value="F:ATP binding"/>
    <property type="evidence" value="ECO:0007669"/>
    <property type="project" value="InterPro"/>
</dbReference>
<dbReference type="PANTHER" id="PTHR10285">
    <property type="entry name" value="URIDINE KINASE"/>
    <property type="match status" value="1"/>
</dbReference>
<sequence length="552" mass="63630">MEVICENTARRYSVLPGMTLLEFCKSQQIDLPYPVLGAMVNHRLRDLRLRLLIPVTVEFIDITHAAGIRMYTRSLFFLLQRAVREVMPSCRLRVSHSVSRGYYCVISGYEQPIEYPLIFSILEKMREFIGRDLPFESKRMTTEEAIAIFEQQGDPEKVRLLQSRPKLYTTLYVLDGVYDYYLEGLVPSTGYLERFDLVKYYQGMLLRVPQQKSPESLEELEIQDKMFEIFREYQDWVEVLGIKDAGTINLRVRKGEGGDLVKVSEALHEKKVAQIADTIHSRGDLIRLILIAGPSSSGKTTFSKRLAVQLQVAGLRPHTLSLDNYFVNRENTPRDEKGDYDFESLDALDVAKFNDDLLALMAGERIELPKFSFERGERYFDGSFLQLEPNGILVVEGIHGLNPLLTDRIPRERKFKIYISALTSISLDGQSRIASSDNRLLRRMVRDQRYRSYGAIQTIRRWGSVRRGEDKNIFPYQEEADIMFNSALPYEFGVLKQFAEPILNEVPDSVPEYSEAVRLLRFLRVFSPIGLEEIPPTSILREFLGGSSFSYR</sequence>
<dbReference type="CDD" id="cd02028">
    <property type="entry name" value="UMPK_like"/>
    <property type="match status" value="1"/>
</dbReference>
<dbReference type="GO" id="GO:0016301">
    <property type="term" value="F:kinase activity"/>
    <property type="evidence" value="ECO:0007669"/>
    <property type="project" value="InterPro"/>
</dbReference>
<protein>
    <submittedName>
        <fullName evidence="2">AAA family ATPase</fullName>
    </submittedName>
</protein>
<dbReference type="InterPro" id="IPR027417">
    <property type="entry name" value="P-loop_NTPase"/>
</dbReference>
<accession>A0A0Q4B6J7</accession>
<name>A0A0Q4B6J7_9BACT</name>
<evidence type="ECO:0000313" key="2">
    <source>
        <dbReference type="EMBL" id="KQM08428.1"/>
    </source>
</evidence>
<keyword evidence="3" id="KW-1185">Reference proteome</keyword>
<evidence type="ECO:0000313" key="3">
    <source>
        <dbReference type="Proteomes" id="UP000054172"/>
    </source>
</evidence>
<proteinExistence type="predicted"/>
<dbReference type="PATRIC" id="fig|1702214.3.peg.1087"/>
<dbReference type="Gene3D" id="3.40.50.300">
    <property type="entry name" value="P-loop containing nucleotide triphosphate hydrolases"/>
    <property type="match status" value="1"/>
</dbReference>
<dbReference type="SUPFAM" id="SSF55186">
    <property type="entry name" value="ThrRS/AlaRS common domain"/>
    <property type="match status" value="1"/>
</dbReference>
<dbReference type="AlphaFoldDB" id="A0A0Q4B6J7"/>
<dbReference type="InterPro" id="IPR006083">
    <property type="entry name" value="PRK/URK"/>
</dbReference>